<feature type="region of interest" description="Disordered" evidence="2">
    <location>
        <begin position="389"/>
        <end position="420"/>
    </location>
</feature>
<accession>A0A914AYN7</accession>
<dbReference type="GeneID" id="119738112"/>
<dbReference type="PANTHER" id="PTHR21393:SF0">
    <property type="entry name" value="SMALL RIBOSOMAL SUBUNIT PROTEIN MS27"/>
    <property type="match status" value="1"/>
</dbReference>
<reference evidence="3" key="1">
    <citation type="submission" date="2022-11" db="UniProtKB">
        <authorList>
            <consortium name="EnsemblMetazoa"/>
        </authorList>
    </citation>
    <scope>IDENTIFICATION</scope>
</reference>
<organism evidence="3 4">
    <name type="scientific">Patiria miniata</name>
    <name type="common">Bat star</name>
    <name type="synonym">Asterina miniata</name>
    <dbReference type="NCBI Taxonomy" id="46514"/>
    <lineage>
        <taxon>Eukaryota</taxon>
        <taxon>Metazoa</taxon>
        <taxon>Echinodermata</taxon>
        <taxon>Eleutherozoa</taxon>
        <taxon>Asterozoa</taxon>
        <taxon>Asteroidea</taxon>
        <taxon>Valvatacea</taxon>
        <taxon>Valvatida</taxon>
        <taxon>Asterinidae</taxon>
        <taxon>Patiria</taxon>
    </lineage>
</organism>
<keyword evidence="4" id="KW-1185">Reference proteome</keyword>
<dbReference type="OMA" id="REDIDHA"/>
<dbReference type="GO" id="GO:0005739">
    <property type="term" value="C:mitochondrion"/>
    <property type="evidence" value="ECO:0007669"/>
    <property type="project" value="UniProtKB-SubCell"/>
</dbReference>
<evidence type="ECO:0008006" key="5">
    <source>
        <dbReference type="Google" id="ProtNLM"/>
    </source>
</evidence>
<dbReference type="EnsemblMetazoa" id="XM_038212855.1">
    <property type="protein sequence ID" value="XP_038068783.1"/>
    <property type="gene ID" value="LOC119738112"/>
</dbReference>
<sequence length="420" mass="47592">MALYMRTCALSLSTFILRRTLRPNQANILFSVIGVAIRGQRTLLTDAYKGTSAWRTRKILAVNMDELKISLDADFFDFKKPVASVDLHKFIDNISDEHDLKSAEQYLFCHRHSPVAHHLRASTAHCFIRACLDLGQANTAFKVLQDKTNYGLFPDNFTFNLVLDDYLEKRNIKGAAMVAMEMMTLEVLTNQEPLSQLLALYACHQYLKSGDSTEEEMHNLGMTFADATRSQTSLLSSSYHALGLVMAGRLKQAISFLQATTDLTGDNEPCVAQQAVEQIQTALESRSDVKEELRSKLQECLSKLQADSKISAESLDSLVAAETLPKVQELQQNHTHSEKYPEMLAEWHLEHVEAVRRQIRAAQEYETSLKRTKLEKLLEATGGLKYWLEKEERRKREREAETGRDKSGETGEEQDVKQTA</sequence>
<dbReference type="InterPro" id="IPR019266">
    <property type="entry name" value="Ribosomal_mS27"/>
</dbReference>
<dbReference type="RefSeq" id="XP_038068783.1">
    <property type="nucleotide sequence ID" value="XM_038212855.1"/>
</dbReference>
<evidence type="ECO:0000256" key="2">
    <source>
        <dbReference type="SAM" id="MobiDB-lite"/>
    </source>
</evidence>
<dbReference type="Gene3D" id="1.25.40.10">
    <property type="entry name" value="Tetratricopeptide repeat domain"/>
    <property type="match status" value="1"/>
</dbReference>
<dbReference type="InterPro" id="IPR034913">
    <property type="entry name" value="mS27/PTCD2"/>
</dbReference>
<comment type="subcellular location">
    <subcellularLocation>
        <location evidence="1">Mitochondrion</location>
    </subcellularLocation>
</comment>
<dbReference type="AlphaFoldDB" id="A0A914AYN7"/>
<name>A0A914AYN7_PATMI</name>
<protein>
    <recommendedName>
        <fullName evidence="5">28S ribosomal protein S27, mitochondrial</fullName>
    </recommendedName>
</protein>
<dbReference type="InterPro" id="IPR011990">
    <property type="entry name" value="TPR-like_helical_dom_sf"/>
</dbReference>
<dbReference type="PANTHER" id="PTHR21393">
    <property type="entry name" value="MITOCHONDRIAL 28S RIBOSOMAL PROTEIN S27"/>
    <property type="match status" value="1"/>
</dbReference>
<evidence type="ECO:0000256" key="1">
    <source>
        <dbReference type="ARBA" id="ARBA00004173"/>
    </source>
</evidence>
<evidence type="ECO:0000313" key="4">
    <source>
        <dbReference type="Proteomes" id="UP000887568"/>
    </source>
</evidence>
<evidence type="ECO:0000313" key="3">
    <source>
        <dbReference type="EnsemblMetazoa" id="XP_038068783.1"/>
    </source>
</evidence>
<dbReference type="Pfam" id="PF10037">
    <property type="entry name" value="MRP-S27"/>
    <property type="match status" value="1"/>
</dbReference>
<proteinExistence type="predicted"/>
<dbReference type="Proteomes" id="UP000887568">
    <property type="component" value="Unplaced"/>
</dbReference>
<dbReference type="CTD" id="23107"/>
<dbReference type="OrthoDB" id="19830at2759"/>
<feature type="compositionally biased region" description="Basic and acidic residues" evidence="2">
    <location>
        <begin position="389"/>
        <end position="409"/>
    </location>
</feature>